<protein>
    <submittedName>
        <fullName evidence="2">Uncharacterized protein</fullName>
    </submittedName>
</protein>
<dbReference type="Proteomes" id="UP000429523">
    <property type="component" value="Unassembled WGS sequence"/>
</dbReference>
<dbReference type="AlphaFoldDB" id="A0A6A3F2C4"/>
<evidence type="ECO:0000313" key="2">
    <source>
        <dbReference type="EMBL" id="KAE8937820.1"/>
    </source>
</evidence>
<accession>A0A6A3F2C4</accession>
<dbReference type="EMBL" id="QXGF01000608">
    <property type="protein sequence ID" value="KAE8937820.1"/>
    <property type="molecule type" value="Genomic_DNA"/>
</dbReference>
<sequence>MSCTLSFSTATCLLSSATRCHPLHAVLDRSLPPAALLIHSPHATLSCPPWPPVLRRPQPHAALCRSFPSSPSTAFLHPPPPAAPCLLPSSSLACHSPRRTAVCPPPHTALRHPWPHVATIHLPPHAVTRSPPPLQVLRDPPPPPATLRLRQCTQSSTVLRSRTLHFAFLCVPSPLPLAAHRPPPPTAACHPPSSTARIHSPSPAAAASDATCPRCPPPPLAPRRPSSAAVAVAARLTLTLSQSCPNTCTLSQYMFFLIWPIKCISAAVGRCRHRHAMVSHRSDDVPAAYPRTVA</sequence>
<reference evidence="2 3" key="1">
    <citation type="submission" date="2018-08" db="EMBL/GenBank/DDBJ databases">
        <title>Genomic investigation of the strawberry pathogen Phytophthora fragariae indicates pathogenicity is determined by transcriptional variation in three key races.</title>
        <authorList>
            <person name="Adams T.M."/>
            <person name="Armitage A.D."/>
            <person name="Sobczyk M.K."/>
            <person name="Bates H.J."/>
            <person name="Dunwell J.M."/>
            <person name="Nellist C.F."/>
            <person name="Harrison R.J."/>
        </authorList>
    </citation>
    <scope>NUCLEOTIDE SEQUENCE [LARGE SCALE GENOMIC DNA]</scope>
    <source>
        <strain evidence="2 3">NOV-9</strain>
    </source>
</reference>
<name>A0A6A3F2C4_9STRA</name>
<organism evidence="2 3">
    <name type="scientific">Phytophthora fragariae</name>
    <dbReference type="NCBI Taxonomy" id="53985"/>
    <lineage>
        <taxon>Eukaryota</taxon>
        <taxon>Sar</taxon>
        <taxon>Stramenopiles</taxon>
        <taxon>Oomycota</taxon>
        <taxon>Peronosporomycetes</taxon>
        <taxon>Peronosporales</taxon>
        <taxon>Peronosporaceae</taxon>
        <taxon>Phytophthora</taxon>
    </lineage>
</organism>
<feature type="region of interest" description="Disordered" evidence="1">
    <location>
        <begin position="182"/>
        <end position="226"/>
    </location>
</feature>
<comment type="caution">
    <text evidence="2">The sequence shown here is derived from an EMBL/GenBank/DDBJ whole genome shotgun (WGS) entry which is preliminary data.</text>
</comment>
<feature type="compositionally biased region" description="Low complexity" evidence="1">
    <location>
        <begin position="187"/>
        <end position="213"/>
    </location>
</feature>
<gene>
    <name evidence="2" type="ORF">PF009_g12276</name>
</gene>
<evidence type="ECO:0000313" key="3">
    <source>
        <dbReference type="Proteomes" id="UP000429523"/>
    </source>
</evidence>
<proteinExistence type="predicted"/>
<evidence type="ECO:0000256" key="1">
    <source>
        <dbReference type="SAM" id="MobiDB-lite"/>
    </source>
</evidence>